<dbReference type="Proteomes" id="UP000077051">
    <property type="component" value="Unassembled WGS sequence"/>
</dbReference>
<accession>A0A162R209</accession>
<proteinExistence type="predicted"/>
<comment type="caution">
    <text evidence="2">The sequence shown here is derived from an EMBL/GenBank/DDBJ whole genome shotgun (WGS) entry which is preliminary data.</text>
</comment>
<keyword evidence="3" id="KW-1185">Reference proteome</keyword>
<evidence type="ECO:0000256" key="1">
    <source>
        <dbReference type="SAM" id="MobiDB-lite"/>
    </source>
</evidence>
<dbReference type="AlphaFoldDB" id="A0A162R209"/>
<dbReference type="OrthoDB" id="2381959at2759"/>
<dbReference type="VEuPathDB" id="FungiDB:MUCCIDRAFT_77484"/>
<evidence type="ECO:0008006" key="4">
    <source>
        <dbReference type="Google" id="ProtNLM"/>
    </source>
</evidence>
<feature type="region of interest" description="Disordered" evidence="1">
    <location>
        <begin position="170"/>
        <end position="209"/>
    </location>
</feature>
<dbReference type="EMBL" id="AMYB01000001">
    <property type="protein sequence ID" value="OAD07560.1"/>
    <property type="molecule type" value="Genomic_DNA"/>
</dbReference>
<organism evidence="2 3">
    <name type="scientific">Mucor lusitanicus CBS 277.49</name>
    <dbReference type="NCBI Taxonomy" id="747725"/>
    <lineage>
        <taxon>Eukaryota</taxon>
        <taxon>Fungi</taxon>
        <taxon>Fungi incertae sedis</taxon>
        <taxon>Mucoromycota</taxon>
        <taxon>Mucoromycotina</taxon>
        <taxon>Mucoromycetes</taxon>
        <taxon>Mucorales</taxon>
        <taxon>Mucorineae</taxon>
        <taxon>Mucoraceae</taxon>
        <taxon>Mucor</taxon>
    </lineage>
</organism>
<feature type="region of interest" description="Disordered" evidence="1">
    <location>
        <begin position="127"/>
        <end position="146"/>
    </location>
</feature>
<reference evidence="2 3" key="1">
    <citation type="submission" date="2015-06" db="EMBL/GenBank/DDBJ databases">
        <title>Expansion of signal transduction pathways in fungi by whole-genome duplication.</title>
        <authorList>
            <consortium name="DOE Joint Genome Institute"/>
            <person name="Corrochano L.M."/>
            <person name="Kuo A."/>
            <person name="Marcet-Houben M."/>
            <person name="Polaino S."/>
            <person name="Salamov A."/>
            <person name="Villalobos J.M."/>
            <person name="Alvarez M.I."/>
            <person name="Avalos J."/>
            <person name="Benito E.P."/>
            <person name="Benoit I."/>
            <person name="Burger G."/>
            <person name="Camino L.P."/>
            <person name="Canovas D."/>
            <person name="Cerda-Olmedo E."/>
            <person name="Cheng J.-F."/>
            <person name="Dominguez A."/>
            <person name="Elias M."/>
            <person name="Eslava A.P."/>
            <person name="Glaser F."/>
            <person name="Grimwood J."/>
            <person name="Gutierrez G."/>
            <person name="Heitman J."/>
            <person name="Henrissat B."/>
            <person name="Iturriaga E.A."/>
            <person name="Lang B.F."/>
            <person name="Lavin J.L."/>
            <person name="Lee S."/>
            <person name="Li W."/>
            <person name="Lindquist E."/>
            <person name="Lopez-Garcia S."/>
            <person name="Luque E.M."/>
            <person name="Marcos A.T."/>
            <person name="Martin J."/>
            <person name="Mccluskey K."/>
            <person name="Medina H.R."/>
            <person name="Miralles-Duran A."/>
            <person name="Miyazaki A."/>
            <person name="Munoz-Torres E."/>
            <person name="Oguiza J.A."/>
            <person name="Ohm R."/>
            <person name="Olmedo M."/>
            <person name="Orejas M."/>
            <person name="Ortiz-Castellanos L."/>
            <person name="Pisabarro A.G."/>
            <person name="Rodriguez-Romero J."/>
            <person name="Ruiz-Herrera J."/>
            <person name="Ruiz-Vazquez R."/>
            <person name="Sanz C."/>
            <person name="Schackwitz W."/>
            <person name="Schmutz J."/>
            <person name="Shahriari M."/>
            <person name="Shelest E."/>
            <person name="Silva-Franco F."/>
            <person name="Soanes D."/>
            <person name="Syed K."/>
            <person name="Tagua V.G."/>
            <person name="Talbot N.J."/>
            <person name="Thon M."/>
            <person name="De Vries R.P."/>
            <person name="Wiebenga A."/>
            <person name="Yadav J.S."/>
            <person name="Braun E.L."/>
            <person name="Baker S."/>
            <person name="Garre V."/>
            <person name="Horwitz B."/>
            <person name="Torres-Martinez S."/>
            <person name="Idnurm A."/>
            <person name="Herrera-Estrella A."/>
            <person name="Gabaldon T."/>
            <person name="Grigoriev I.V."/>
        </authorList>
    </citation>
    <scope>NUCLEOTIDE SEQUENCE [LARGE SCALE GENOMIC DNA]</scope>
    <source>
        <strain evidence="2 3">CBS 277.49</strain>
    </source>
</reference>
<feature type="compositionally biased region" description="Pro residues" evidence="1">
    <location>
        <begin position="129"/>
        <end position="142"/>
    </location>
</feature>
<protein>
    <recommendedName>
        <fullName evidence="4">BRISC and BRCA1-A complex member 2</fullName>
    </recommendedName>
</protein>
<feature type="region of interest" description="Disordered" evidence="1">
    <location>
        <begin position="241"/>
        <end position="261"/>
    </location>
</feature>
<gene>
    <name evidence="2" type="ORF">MUCCIDRAFT_77484</name>
</gene>
<sequence length="564" mass="65836">MSTVHVDRDVNKHIVNAVNRLKTLQHVHVTEELSSHYNYGTEEPCIRDRFRIEMGPKTKGIRCQVVLDSSNYYFPPDIIFDQSVIVNEVFDDVEEPSALLPAGDWNLKNENCLYDWFERLVDKLKKPPKSPLLSPPSPPVLPPRKKKKNWGIFNIENDLDDDLVISKEEKADSDEDFIPTESTRKSRSSSNSNSKGKRPARNQNVEAKETKRLKSFKEIGESKAYNIIDLDEEVAESILDSEQANKSPDTQLKKEKKAVPQRRNPYIDDTGIMDFEFDVKFKSIDLEEEKKSKPQRKNPYLEEASTMDFEFDDKPRNIELKDERSRAEGSTAIEKKKKKNPYIDEASTIHFDFDDKPKATTDLKKNPYIDDFEQIRIDKPEVKKAKKIDLMQKKRNLTQGSSKEAAVRLQKETQWGDSFMAVWRRRFEQHIMKMDERDTGLLTLYMPFKIESNSDQYQIYFEEKQRQLTEFREAQRMRPIDKVRPLKAMAPMLVRLELTSPTRLSVTLISVMNTREQASDEIDSIDLTYDLNQEKTASSEVNRIKDDIRQQAIHFHLFQTKLVN</sequence>
<evidence type="ECO:0000313" key="2">
    <source>
        <dbReference type="EMBL" id="OAD07560.1"/>
    </source>
</evidence>
<feature type="compositionally biased region" description="Polar residues" evidence="1">
    <location>
        <begin position="241"/>
        <end position="250"/>
    </location>
</feature>
<evidence type="ECO:0000313" key="3">
    <source>
        <dbReference type="Proteomes" id="UP000077051"/>
    </source>
</evidence>
<name>A0A162R209_MUCCL</name>